<protein>
    <submittedName>
        <fullName evidence="6">AraC family transcriptional regulator</fullName>
    </submittedName>
    <submittedName>
        <fullName evidence="5">Helix-turn-helix domain-containing protein</fullName>
    </submittedName>
</protein>
<gene>
    <name evidence="6" type="ORF">ACD591_00495</name>
    <name evidence="5" type="ORF">FOE74_05410</name>
</gene>
<dbReference type="InterPro" id="IPR009057">
    <property type="entry name" value="Homeodomain-like_sf"/>
</dbReference>
<reference evidence="5 7" key="2">
    <citation type="submission" date="2019-09" db="EMBL/GenBank/DDBJ databases">
        <title>A bacterium isolated from glacier soil.</title>
        <authorList>
            <person name="Liu Q."/>
        </authorList>
    </citation>
    <scope>NUCLEOTIDE SEQUENCE [LARGE SCALE GENOMIC DNA]</scope>
    <source>
        <strain evidence="5 7">MDT1-10-3</strain>
    </source>
</reference>
<evidence type="ECO:0000256" key="3">
    <source>
        <dbReference type="ARBA" id="ARBA00023163"/>
    </source>
</evidence>
<keyword evidence="8" id="KW-1185">Reference proteome</keyword>
<evidence type="ECO:0000313" key="8">
    <source>
        <dbReference type="Proteomes" id="UP001570846"/>
    </source>
</evidence>
<dbReference type="EMBL" id="VKKZ01000019">
    <property type="protein sequence ID" value="KAA6435390.1"/>
    <property type="molecule type" value="Genomic_DNA"/>
</dbReference>
<evidence type="ECO:0000313" key="7">
    <source>
        <dbReference type="Proteomes" id="UP000323866"/>
    </source>
</evidence>
<name>A0A5M8QK71_9BACT</name>
<dbReference type="Gene3D" id="2.60.120.10">
    <property type="entry name" value="Jelly Rolls"/>
    <property type="match status" value="1"/>
</dbReference>
<reference evidence="6 8" key="3">
    <citation type="submission" date="2024-08" db="EMBL/GenBank/DDBJ databases">
        <authorList>
            <person name="Wei W."/>
        </authorList>
    </citation>
    <scope>NUCLEOTIDE SEQUENCE [LARGE SCALE GENOMIC DNA]</scope>
    <source>
        <strain evidence="6 8">XU2</strain>
    </source>
</reference>
<dbReference type="PANTHER" id="PTHR43280:SF32">
    <property type="entry name" value="TRANSCRIPTIONAL REGULATORY PROTEIN"/>
    <property type="match status" value="1"/>
</dbReference>
<evidence type="ECO:0000313" key="5">
    <source>
        <dbReference type="EMBL" id="KAA6435390.1"/>
    </source>
</evidence>
<dbReference type="GO" id="GO:0043565">
    <property type="term" value="F:sequence-specific DNA binding"/>
    <property type="evidence" value="ECO:0007669"/>
    <property type="project" value="InterPro"/>
</dbReference>
<evidence type="ECO:0000313" key="6">
    <source>
        <dbReference type="EMBL" id="MFA1769752.1"/>
    </source>
</evidence>
<dbReference type="EMBL" id="JBGOGF010000001">
    <property type="protein sequence ID" value="MFA1769752.1"/>
    <property type="molecule type" value="Genomic_DNA"/>
</dbReference>
<dbReference type="InterPro" id="IPR018060">
    <property type="entry name" value="HTH_AraC"/>
</dbReference>
<dbReference type="SUPFAM" id="SSF46689">
    <property type="entry name" value="Homeodomain-like"/>
    <property type="match status" value="1"/>
</dbReference>
<dbReference type="Gene3D" id="1.10.10.60">
    <property type="entry name" value="Homeodomain-like"/>
    <property type="match status" value="1"/>
</dbReference>
<comment type="caution">
    <text evidence="5">The sequence shown here is derived from an EMBL/GenBank/DDBJ whole genome shotgun (WGS) entry which is preliminary data.</text>
</comment>
<dbReference type="SUPFAM" id="SSF51215">
    <property type="entry name" value="Regulatory protein AraC"/>
    <property type="match status" value="1"/>
</dbReference>
<dbReference type="PANTHER" id="PTHR43280">
    <property type="entry name" value="ARAC-FAMILY TRANSCRIPTIONAL REGULATOR"/>
    <property type="match status" value="1"/>
</dbReference>
<proteinExistence type="predicted"/>
<evidence type="ECO:0000259" key="4">
    <source>
        <dbReference type="PROSITE" id="PS01124"/>
    </source>
</evidence>
<dbReference type="RefSeq" id="WP_149097584.1">
    <property type="nucleotide sequence ID" value="NZ_BMMG01000002.1"/>
</dbReference>
<dbReference type="InterPro" id="IPR020449">
    <property type="entry name" value="Tscrpt_reg_AraC-type_HTH"/>
</dbReference>
<dbReference type="OrthoDB" id="9793451at2"/>
<dbReference type="SMART" id="SM00342">
    <property type="entry name" value="HTH_ARAC"/>
    <property type="match status" value="1"/>
</dbReference>
<accession>A0A5M8QK71</accession>
<dbReference type="InterPro" id="IPR037923">
    <property type="entry name" value="HTH-like"/>
</dbReference>
<feature type="domain" description="HTH araC/xylS-type" evidence="4">
    <location>
        <begin position="190"/>
        <end position="288"/>
    </location>
</feature>
<evidence type="ECO:0000256" key="2">
    <source>
        <dbReference type="ARBA" id="ARBA00023125"/>
    </source>
</evidence>
<dbReference type="InterPro" id="IPR014710">
    <property type="entry name" value="RmlC-like_jellyroll"/>
</dbReference>
<sequence>MQKKFYKGLYGTDSIEFAKGLINIHPFGEIGRRNDGQVKPHAHNNLFQIFLVEAGATELQFGQQRIPVEGPAFLAVPKNVEHGFSHRSHVSGWIITLADTVLEHMLQREAEVVYAMDEIYLIPVKEEDAAATEAYALMQKCVAEYRAQNPGRLLMLQYLVGQMLVQLYRISLRDHQAVASADNVSKVYYRRFQQLLKAGSSYKKSVEQYAKDLNISTGHLTRVCRSVSGKSPKDIIIDYVITEAQLALSDIEKSVSDISFGLGFDDPAYFTRLFRKRTGLTPMAFRKQIGVKKPLSP</sequence>
<dbReference type="AlphaFoldDB" id="A0A5M8QK71"/>
<dbReference type="PROSITE" id="PS01124">
    <property type="entry name" value="HTH_ARAC_FAMILY_2"/>
    <property type="match status" value="1"/>
</dbReference>
<keyword evidence="2" id="KW-0238">DNA-binding</keyword>
<dbReference type="Proteomes" id="UP001570846">
    <property type="component" value="Unassembled WGS sequence"/>
</dbReference>
<keyword evidence="3" id="KW-0804">Transcription</keyword>
<keyword evidence="1" id="KW-0805">Transcription regulation</keyword>
<dbReference type="GO" id="GO:0003700">
    <property type="term" value="F:DNA-binding transcription factor activity"/>
    <property type="evidence" value="ECO:0007669"/>
    <property type="project" value="InterPro"/>
</dbReference>
<reference evidence="5 7" key="1">
    <citation type="submission" date="2019-07" db="EMBL/GenBank/DDBJ databases">
        <authorList>
            <person name="Qu J.-H."/>
        </authorList>
    </citation>
    <scope>NUCLEOTIDE SEQUENCE [LARGE SCALE GENOMIC DNA]</scope>
    <source>
        <strain evidence="5 7">MDT1-10-3</strain>
    </source>
</reference>
<evidence type="ECO:0000256" key="1">
    <source>
        <dbReference type="ARBA" id="ARBA00023015"/>
    </source>
</evidence>
<dbReference type="Pfam" id="PF12833">
    <property type="entry name" value="HTH_18"/>
    <property type="match status" value="1"/>
</dbReference>
<organism evidence="5 7">
    <name type="scientific">Rufibacter glacialis</name>
    <dbReference type="NCBI Taxonomy" id="1259555"/>
    <lineage>
        <taxon>Bacteria</taxon>
        <taxon>Pseudomonadati</taxon>
        <taxon>Bacteroidota</taxon>
        <taxon>Cytophagia</taxon>
        <taxon>Cytophagales</taxon>
        <taxon>Hymenobacteraceae</taxon>
        <taxon>Rufibacter</taxon>
    </lineage>
</organism>
<dbReference type="PRINTS" id="PR00032">
    <property type="entry name" value="HTHARAC"/>
</dbReference>
<dbReference type="Proteomes" id="UP000323866">
    <property type="component" value="Unassembled WGS sequence"/>
</dbReference>